<evidence type="ECO:0000256" key="3">
    <source>
        <dbReference type="ARBA" id="ARBA00022692"/>
    </source>
</evidence>
<organism evidence="7 8">
    <name type="scientific">Desulfonatronospira thiodismutans ASO3-1</name>
    <dbReference type="NCBI Taxonomy" id="555779"/>
    <lineage>
        <taxon>Bacteria</taxon>
        <taxon>Pseudomonadati</taxon>
        <taxon>Thermodesulfobacteriota</taxon>
        <taxon>Desulfovibrionia</taxon>
        <taxon>Desulfovibrionales</taxon>
        <taxon>Desulfonatronovibrionaceae</taxon>
        <taxon>Desulfonatronospira</taxon>
    </lineage>
</organism>
<name>D6SRY7_9BACT</name>
<dbReference type="Pfam" id="PF03899">
    <property type="entry name" value="ATP-synt_I"/>
    <property type="match status" value="1"/>
</dbReference>
<comment type="subcellular location">
    <subcellularLocation>
        <location evidence="1">Cell membrane</location>
        <topology evidence="1">Multi-pass membrane protein</topology>
    </subcellularLocation>
</comment>
<dbReference type="AlphaFoldDB" id="D6SRY7"/>
<proteinExistence type="predicted"/>
<protein>
    <submittedName>
        <fullName evidence="7">ATP synthase I</fullName>
    </submittedName>
</protein>
<keyword evidence="5 6" id="KW-0472">Membrane</keyword>
<feature type="transmembrane region" description="Helical" evidence="6">
    <location>
        <begin position="109"/>
        <end position="130"/>
    </location>
</feature>
<sequence length="136" mass="15383">MNTLVENFLYKRGFVLPKVRFLVRNQFYLSILGLFVFIIFFPVPWIVGFGIGALLGSLNFYFMARLAQELVHIAKGAATPLLFSFYVRLILTGLVLYVAIVYWNANIFALLLGLSVILLNVLIFGITLVGQKFKEA</sequence>
<keyword evidence="4 6" id="KW-1133">Transmembrane helix</keyword>
<evidence type="ECO:0000313" key="7">
    <source>
        <dbReference type="EMBL" id="EFI33453.1"/>
    </source>
</evidence>
<comment type="caution">
    <text evidence="7">The sequence shown here is derived from an EMBL/GenBank/DDBJ whole genome shotgun (WGS) entry which is preliminary data.</text>
</comment>
<accession>D6SRY7</accession>
<evidence type="ECO:0000256" key="6">
    <source>
        <dbReference type="SAM" id="Phobius"/>
    </source>
</evidence>
<evidence type="ECO:0000256" key="5">
    <source>
        <dbReference type="ARBA" id="ARBA00023136"/>
    </source>
</evidence>
<feature type="transmembrane region" description="Helical" evidence="6">
    <location>
        <begin position="46"/>
        <end position="64"/>
    </location>
</feature>
<feature type="transmembrane region" description="Helical" evidence="6">
    <location>
        <begin position="85"/>
        <end position="103"/>
    </location>
</feature>
<keyword evidence="3 6" id="KW-0812">Transmembrane</keyword>
<keyword evidence="8" id="KW-1185">Reference proteome</keyword>
<evidence type="ECO:0000256" key="1">
    <source>
        <dbReference type="ARBA" id="ARBA00004651"/>
    </source>
</evidence>
<dbReference type="EMBL" id="ACJN02000003">
    <property type="protein sequence ID" value="EFI33453.1"/>
    <property type="molecule type" value="Genomic_DNA"/>
</dbReference>
<dbReference type="OrthoDB" id="5471190at2"/>
<feature type="transmembrane region" description="Helical" evidence="6">
    <location>
        <begin position="21"/>
        <end position="40"/>
    </location>
</feature>
<evidence type="ECO:0000256" key="4">
    <source>
        <dbReference type="ARBA" id="ARBA00022989"/>
    </source>
</evidence>
<reference evidence="7" key="1">
    <citation type="submission" date="2010-05" db="EMBL/GenBank/DDBJ databases">
        <title>The draft genome of Desulfonatronospira thiodismutans ASO3-1.</title>
        <authorList>
            <consortium name="US DOE Joint Genome Institute (JGI-PGF)"/>
            <person name="Lucas S."/>
            <person name="Copeland A."/>
            <person name="Lapidus A."/>
            <person name="Cheng J.-F."/>
            <person name="Bruce D."/>
            <person name="Goodwin L."/>
            <person name="Pitluck S."/>
            <person name="Chertkov O."/>
            <person name="Brettin T."/>
            <person name="Detter J.C."/>
            <person name="Han C."/>
            <person name="Land M.L."/>
            <person name="Hauser L."/>
            <person name="Kyrpides N."/>
            <person name="Mikhailova N."/>
            <person name="Muyzer G."/>
            <person name="Woyke T."/>
        </authorList>
    </citation>
    <scope>NUCLEOTIDE SEQUENCE [LARGE SCALE GENOMIC DNA]</scope>
    <source>
        <strain evidence="7">ASO3-1</strain>
    </source>
</reference>
<dbReference type="Proteomes" id="UP000005496">
    <property type="component" value="Unassembled WGS sequence"/>
</dbReference>
<keyword evidence="2" id="KW-1003">Cell membrane</keyword>
<dbReference type="eggNOG" id="ENOG50346E9">
    <property type="taxonomic scope" value="Bacteria"/>
</dbReference>
<dbReference type="GO" id="GO:0005886">
    <property type="term" value="C:plasma membrane"/>
    <property type="evidence" value="ECO:0007669"/>
    <property type="project" value="UniProtKB-SubCell"/>
</dbReference>
<evidence type="ECO:0000313" key="8">
    <source>
        <dbReference type="Proteomes" id="UP000005496"/>
    </source>
</evidence>
<evidence type="ECO:0000256" key="2">
    <source>
        <dbReference type="ARBA" id="ARBA00022475"/>
    </source>
</evidence>
<dbReference type="RefSeq" id="WP_008870805.1">
    <property type="nucleotide sequence ID" value="NZ_ACJN02000003.1"/>
</dbReference>
<gene>
    <name evidence="7" type="ORF">Dthio_PD0787</name>
</gene>
<dbReference type="InterPro" id="IPR005598">
    <property type="entry name" value="ATP_synth_I"/>
</dbReference>